<keyword evidence="1" id="KW-0812">Transmembrane</keyword>
<reference evidence="2 3" key="1">
    <citation type="submission" date="2016-10" db="EMBL/GenBank/DDBJ databases">
        <title>Evaluation of Human, Animal and Environmental Mycobacterium chelonae Isolates by Core Genome Phylogenomic Analysis, Targeted Gene Comparison, and Anti-microbial Susceptibility Patterns: A Tale of Mistaken Identities.</title>
        <authorList>
            <person name="Fogelson S.B."/>
            <person name="Camus A.C."/>
            <person name="Lorenz W."/>
            <person name="Vasireddy R."/>
            <person name="Vasireddy S."/>
            <person name="Smith T."/>
            <person name="Brown-Elliott B.A."/>
            <person name="Wallace R.J.Jr."/>
            <person name="Hasan N.A."/>
            <person name="Reischl U."/>
            <person name="Sanchez S."/>
        </authorList>
    </citation>
    <scope>NUCLEOTIDE SEQUENCE [LARGE SCALE GENOMIC DNA]</scope>
    <source>
        <strain evidence="2 3">8528</strain>
    </source>
</reference>
<feature type="transmembrane region" description="Helical" evidence="1">
    <location>
        <begin position="6"/>
        <end position="31"/>
    </location>
</feature>
<feature type="transmembrane region" description="Helical" evidence="1">
    <location>
        <begin position="120"/>
        <end position="138"/>
    </location>
</feature>
<gene>
    <name evidence="2" type="ORF">BKG73_10655</name>
</gene>
<proteinExistence type="predicted"/>
<protein>
    <submittedName>
        <fullName evidence="2">Uncharacterized protein</fullName>
    </submittedName>
</protein>
<dbReference type="RefSeq" id="WP_070912696.1">
    <property type="nucleotide sequence ID" value="NZ_MLIC01000006.1"/>
</dbReference>
<keyword evidence="1" id="KW-1133">Transmembrane helix</keyword>
<organism evidence="2 3">
    <name type="scientific">Mycobacteroides saopaulense</name>
    <dbReference type="NCBI Taxonomy" id="1578165"/>
    <lineage>
        <taxon>Bacteria</taxon>
        <taxon>Bacillati</taxon>
        <taxon>Actinomycetota</taxon>
        <taxon>Actinomycetes</taxon>
        <taxon>Mycobacteriales</taxon>
        <taxon>Mycobacteriaceae</taxon>
        <taxon>Mycobacteroides</taxon>
    </lineage>
</organism>
<evidence type="ECO:0000313" key="3">
    <source>
        <dbReference type="Proteomes" id="UP000179621"/>
    </source>
</evidence>
<dbReference type="Proteomes" id="UP000179621">
    <property type="component" value="Unassembled WGS sequence"/>
</dbReference>
<accession>A0ABX3C1E8</accession>
<sequence length="259" mass="29423">MSVDPAIALPAVQALTAIAAIWLTQSTARLLHGGLGRKSRRRQEATNLSALLDKLPEDSYGHEQLRESLRKTTFDLAFLLEFPKATNRTRTAVSTAIMFLTLGAWYWWSFNHSTLTKAHVPLLALWLIAFHVQAVTNYNQMALTRTARHLFSHVDGRRGLYLADQAPRAFLLLHQPHTREVKERADEIIDETEISKVDATYVAWKRVVAELNSPHRCPWYQRVIEIRMLADLAFAFDLIGPLRPFTPPKSDPVVTADFD</sequence>
<feature type="transmembrane region" description="Helical" evidence="1">
    <location>
        <begin position="91"/>
        <end position="108"/>
    </location>
</feature>
<comment type="caution">
    <text evidence="2">The sequence shown here is derived from an EMBL/GenBank/DDBJ whole genome shotgun (WGS) entry which is preliminary data.</text>
</comment>
<name>A0ABX3C1E8_9MYCO</name>
<dbReference type="EMBL" id="MLIH01000011">
    <property type="protein sequence ID" value="OHU10331.1"/>
    <property type="molecule type" value="Genomic_DNA"/>
</dbReference>
<keyword evidence="1" id="KW-0472">Membrane</keyword>
<evidence type="ECO:0000256" key="1">
    <source>
        <dbReference type="SAM" id="Phobius"/>
    </source>
</evidence>
<evidence type="ECO:0000313" key="2">
    <source>
        <dbReference type="EMBL" id="OHU10331.1"/>
    </source>
</evidence>
<keyword evidence="3" id="KW-1185">Reference proteome</keyword>